<evidence type="ECO:0000256" key="1">
    <source>
        <dbReference type="SAM" id="MobiDB-lite"/>
    </source>
</evidence>
<feature type="region of interest" description="Disordered" evidence="1">
    <location>
        <begin position="390"/>
        <end position="431"/>
    </location>
</feature>
<evidence type="ECO:0000259" key="2">
    <source>
        <dbReference type="Pfam" id="PF26638"/>
    </source>
</evidence>
<feature type="compositionally biased region" description="Polar residues" evidence="1">
    <location>
        <begin position="420"/>
        <end position="431"/>
    </location>
</feature>
<name>A0A015K2Q1_RHIIW</name>
<evidence type="ECO:0000313" key="3">
    <source>
        <dbReference type="EMBL" id="EXX53671.1"/>
    </source>
</evidence>
<dbReference type="EMBL" id="JEMT01028806">
    <property type="protein sequence ID" value="EXX53671.1"/>
    <property type="molecule type" value="Genomic_DNA"/>
</dbReference>
<sequence>MSRDRRACINHQPQFFKEKIFHNIKPKSEHNDKDITPDFTNSKTSHANLLYFRWLAGRPKHIFSKRMGISFISSYHAQDNVSVLKFHNKHMYRKRLSNFEKIPSPNLRTQKKQEIRFNRACRRIFSKMKLPSGRTAQHSDYLAMGRKYRFLFVKSQYINKPIKHLLYKKDNIAPNADNYQFFIPFYINNSQHATTIKANVNHLGARIHISSTLLSFDNLIPWVEEYNPIPNMFIPLKYRDIIPKEPIYILTEEGDTYIPPGSRQWFTYMYNLEKRIRRQQRFDEQDRQLQAEALAEWNLREQNNNARAAYYGTSRKHLGSRLRDPVILTTVTNCYDEYIRRHIKDKNHPDHINNERKQRNLNKNLSKFLKQFTFNSLTRQDDLSDDTKILEHRPNKHDSTRFTNTISNNLSHPNKRPRPSTDTLDNSTVAGPSTNSEKFFIYM</sequence>
<evidence type="ECO:0000313" key="4">
    <source>
        <dbReference type="Proteomes" id="UP000022910"/>
    </source>
</evidence>
<dbReference type="AlphaFoldDB" id="A0A015K2Q1"/>
<feature type="compositionally biased region" description="Polar residues" evidence="1">
    <location>
        <begin position="401"/>
        <end position="412"/>
    </location>
</feature>
<accession>A0A015K2Q1</accession>
<proteinExistence type="predicted"/>
<dbReference type="Proteomes" id="UP000022910">
    <property type="component" value="Unassembled WGS sequence"/>
</dbReference>
<feature type="compositionally biased region" description="Basic and acidic residues" evidence="1">
    <location>
        <begin position="390"/>
        <end position="400"/>
    </location>
</feature>
<dbReference type="HOGENOM" id="CLU_017869_3_1_1"/>
<feature type="domain" description="DUF8211" evidence="2">
    <location>
        <begin position="46"/>
        <end position="183"/>
    </location>
</feature>
<protein>
    <recommendedName>
        <fullName evidence="2">DUF8211 domain-containing protein</fullName>
    </recommendedName>
</protein>
<organism evidence="3 4">
    <name type="scientific">Rhizophagus irregularis (strain DAOM 197198w)</name>
    <name type="common">Glomus intraradices</name>
    <dbReference type="NCBI Taxonomy" id="1432141"/>
    <lineage>
        <taxon>Eukaryota</taxon>
        <taxon>Fungi</taxon>
        <taxon>Fungi incertae sedis</taxon>
        <taxon>Mucoromycota</taxon>
        <taxon>Glomeromycotina</taxon>
        <taxon>Glomeromycetes</taxon>
        <taxon>Glomerales</taxon>
        <taxon>Glomeraceae</taxon>
        <taxon>Rhizophagus</taxon>
    </lineage>
</organism>
<comment type="caution">
    <text evidence="3">The sequence shown here is derived from an EMBL/GenBank/DDBJ whole genome shotgun (WGS) entry which is preliminary data.</text>
</comment>
<dbReference type="Pfam" id="PF26638">
    <property type="entry name" value="DUF8211"/>
    <property type="match status" value="1"/>
</dbReference>
<dbReference type="OrthoDB" id="10294648at2759"/>
<gene>
    <name evidence="3" type="ORF">RirG_241830</name>
</gene>
<dbReference type="InterPro" id="IPR058524">
    <property type="entry name" value="DUF8211"/>
</dbReference>
<reference evidence="3 4" key="1">
    <citation type="submission" date="2014-02" db="EMBL/GenBank/DDBJ databases">
        <title>Single nucleus genome sequencing reveals high similarity among nuclei of an endomycorrhizal fungus.</title>
        <authorList>
            <person name="Lin K."/>
            <person name="Geurts R."/>
            <person name="Zhang Z."/>
            <person name="Limpens E."/>
            <person name="Saunders D.G."/>
            <person name="Mu D."/>
            <person name="Pang E."/>
            <person name="Cao H."/>
            <person name="Cha H."/>
            <person name="Lin T."/>
            <person name="Zhou Q."/>
            <person name="Shang Y."/>
            <person name="Li Y."/>
            <person name="Ivanov S."/>
            <person name="Sharma T."/>
            <person name="Velzen R.V."/>
            <person name="Ruijter N.D."/>
            <person name="Aanen D.K."/>
            <person name="Win J."/>
            <person name="Kamoun S."/>
            <person name="Bisseling T."/>
            <person name="Huang S."/>
        </authorList>
    </citation>
    <scope>NUCLEOTIDE SEQUENCE [LARGE SCALE GENOMIC DNA]</scope>
    <source>
        <strain evidence="4">DAOM197198w</strain>
    </source>
</reference>
<keyword evidence="4" id="KW-1185">Reference proteome</keyword>